<dbReference type="EMBL" id="JAPDRQ010000404">
    <property type="protein sequence ID" value="KAJ9649986.1"/>
    <property type="molecule type" value="Genomic_DNA"/>
</dbReference>
<gene>
    <name evidence="1" type="primary">TMA22</name>
    <name evidence="1" type="ORF">H2198_010696</name>
</gene>
<sequence>MSKCIAVRMFTMLMALKEGQKSIKNTYFSLDALNANLAALSVDAQKRAEKDAAKKTAKAEAAAQKEAERKAEAMVLIKRVERNKRKYVTVVSGLEEHGLDLKKIAKELGKKFATGSSVTKTAAGGEEITVQGDVSDDLFDWLVETYGEQVPEDNIDCIEDKPKKKAHSSGYDDSYRVAHCDTRFHPVSNTYKLKYPFSASTGTTEYEIDKRNGKFVAIAASDDWIDYLRSSERLTSQSQAEEGFARLSLKSWKDAGEEIEVDGSADIVLRRLQEFFGVSMEPLRTTRITYVTNRMLVYWDVECVRVYCNDHSSQSNIFLHGISEDGNSALTLAACEKSPDFVELLLDYGVNIDFQNRDC</sequence>
<evidence type="ECO:0000313" key="2">
    <source>
        <dbReference type="Proteomes" id="UP001172386"/>
    </source>
</evidence>
<proteinExistence type="predicted"/>
<accession>A0ACC2ZQU0</accession>
<dbReference type="Proteomes" id="UP001172386">
    <property type="component" value="Unassembled WGS sequence"/>
</dbReference>
<protein>
    <submittedName>
        <fullName evidence="1">Translation machinery-associated protein 22</fullName>
    </submittedName>
</protein>
<comment type="caution">
    <text evidence="1">The sequence shown here is derived from an EMBL/GenBank/DDBJ whole genome shotgun (WGS) entry which is preliminary data.</text>
</comment>
<keyword evidence="2" id="KW-1185">Reference proteome</keyword>
<reference evidence="1" key="1">
    <citation type="submission" date="2022-10" db="EMBL/GenBank/DDBJ databases">
        <title>Culturing micro-colonial fungi from biological soil crusts in the Mojave desert and describing Neophaeococcomyces mojavensis, and introducing the new genera and species Taxawa tesnikishii.</title>
        <authorList>
            <person name="Kurbessoian T."/>
            <person name="Stajich J.E."/>
        </authorList>
    </citation>
    <scope>NUCLEOTIDE SEQUENCE</scope>
    <source>
        <strain evidence="1">JES_112</strain>
    </source>
</reference>
<organism evidence="1 2">
    <name type="scientific">Neophaeococcomyces mojaviensis</name>
    <dbReference type="NCBI Taxonomy" id="3383035"/>
    <lineage>
        <taxon>Eukaryota</taxon>
        <taxon>Fungi</taxon>
        <taxon>Dikarya</taxon>
        <taxon>Ascomycota</taxon>
        <taxon>Pezizomycotina</taxon>
        <taxon>Eurotiomycetes</taxon>
        <taxon>Chaetothyriomycetidae</taxon>
        <taxon>Chaetothyriales</taxon>
        <taxon>Chaetothyriales incertae sedis</taxon>
        <taxon>Neophaeococcomyces</taxon>
    </lineage>
</organism>
<evidence type="ECO:0000313" key="1">
    <source>
        <dbReference type="EMBL" id="KAJ9649986.1"/>
    </source>
</evidence>
<name>A0ACC2ZQU0_9EURO</name>